<evidence type="ECO:0008006" key="3">
    <source>
        <dbReference type="Google" id="ProtNLM"/>
    </source>
</evidence>
<protein>
    <recommendedName>
        <fullName evidence="3">Condensin subunit ScpA</fullName>
    </recommendedName>
</protein>
<evidence type="ECO:0000313" key="2">
    <source>
        <dbReference type="Proteomes" id="UP000218615"/>
    </source>
</evidence>
<dbReference type="Proteomes" id="UP000218615">
    <property type="component" value="Unassembled WGS sequence"/>
</dbReference>
<dbReference type="STRING" id="1392998.ANME2D_02150"/>
<proteinExistence type="predicted"/>
<dbReference type="Gene3D" id="6.10.250.2410">
    <property type="match status" value="1"/>
</dbReference>
<reference evidence="2" key="1">
    <citation type="submission" date="2017-06" db="EMBL/GenBank/DDBJ databases">
        <authorList>
            <person name="Cremers G."/>
        </authorList>
    </citation>
    <scope>NUCLEOTIDE SEQUENCE [LARGE SCALE GENOMIC DNA]</scope>
</reference>
<dbReference type="RefSeq" id="WP_096206783.1">
    <property type="nucleotide sequence ID" value="NZ_FZMP01000207.1"/>
</dbReference>
<sequence>MSEGEAVLIEEILEEPIEILVNMAKNGEIDPWNVDIVEVTDKFLKQLEALEKMDLRISGRTLLYAAILLRMKSNALVDIEEPQEIIDDDYEQFEISDYPVPALPLRRTSRRPVTLEELLSELKKAELIEKRRLERFKNIKDERRATLKEVLSIAHDEDVESRVGKMRNLLDGLFENQQNIRFSDLVRTLDRSGKVMAYLAILFLATKKEIWLDQEELFGELFIRKQGAS</sequence>
<dbReference type="Gene3D" id="1.10.10.580">
    <property type="entry name" value="Structural maintenance of chromosome 1. Chain E"/>
    <property type="match status" value="1"/>
</dbReference>
<evidence type="ECO:0000313" key="1">
    <source>
        <dbReference type="EMBL" id="SNQ62184.1"/>
    </source>
</evidence>
<name>A0A284VSC1_9EURY</name>
<gene>
    <name evidence="1" type="ORF">MNV_60065</name>
</gene>
<organism evidence="1 2">
    <name type="scientific">Candidatus Methanoperedens nitratireducens</name>
    <dbReference type="NCBI Taxonomy" id="1392998"/>
    <lineage>
        <taxon>Archaea</taxon>
        <taxon>Methanobacteriati</taxon>
        <taxon>Methanobacteriota</taxon>
        <taxon>Stenosarchaea group</taxon>
        <taxon>Methanomicrobia</taxon>
        <taxon>Methanosarcinales</taxon>
        <taxon>ANME-2 cluster</taxon>
        <taxon>Candidatus Methanoperedentaceae</taxon>
        <taxon>Candidatus Methanoperedens</taxon>
    </lineage>
</organism>
<dbReference type="OrthoDB" id="53244at2157"/>
<dbReference type="PANTHER" id="PTHR33969">
    <property type="entry name" value="SEGREGATION AND CONDENSATION PROTEIN A"/>
    <property type="match status" value="1"/>
</dbReference>
<dbReference type="EMBL" id="FZMP01000207">
    <property type="protein sequence ID" value="SNQ62184.1"/>
    <property type="molecule type" value="Genomic_DNA"/>
</dbReference>
<dbReference type="Pfam" id="PF02616">
    <property type="entry name" value="SMC_ScpA"/>
    <property type="match status" value="2"/>
</dbReference>
<dbReference type="InterPro" id="IPR023093">
    <property type="entry name" value="ScpA-like_C"/>
</dbReference>
<dbReference type="PANTHER" id="PTHR33969:SF2">
    <property type="entry name" value="SEGREGATION AND CONDENSATION PROTEIN A"/>
    <property type="match status" value="1"/>
</dbReference>
<keyword evidence="2" id="KW-1185">Reference proteome</keyword>
<accession>A0A284VSC1</accession>
<dbReference type="AlphaFoldDB" id="A0A284VSC1"/>
<dbReference type="InterPro" id="IPR003768">
    <property type="entry name" value="ScpA"/>
</dbReference>